<dbReference type="InterPro" id="IPR000595">
    <property type="entry name" value="cNMP-bd_dom"/>
</dbReference>
<dbReference type="Pfam" id="PF00027">
    <property type="entry name" value="cNMP_binding"/>
    <property type="match status" value="1"/>
</dbReference>
<dbReference type="InterPro" id="IPR012318">
    <property type="entry name" value="HTH_CRP"/>
</dbReference>
<name>A0A0A3YRY6_BRAJP</name>
<dbReference type="PANTHER" id="PTHR24567:SF26">
    <property type="entry name" value="REGULATORY PROTEIN YEIL"/>
    <property type="match status" value="1"/>
</dbReference>
<comment type="caution">
    <text evidence="6">The sequence shown here is derived from an EMBL/GenBank/DDBJ whole genome shotgun (WGS) entry which is preliminary data.</text>
</comment>
<reference evidence="6 7" key="1">
    <citation type="submission" date="2014-09" db="EMBL/GenBank/DDBJ databases">
        <title>Draft genome of Bradyrhizobium japonicum Is-34.</title>
        <authorList>
            <person name="Tsurumaru H."/>
            <person name="Yamakawa T."/>
            <person name="Hashimoto S."/>
            <person name="Okizaki K."/>
            <person name="Kanesaki Y."/>
            <person name="Yoshikawa H."/>
            <person name="Yajima S."/>
        </authorList>
    </citation>
    <scope>NUCLEOTIDE SEQUENCE [LARGE SCALE GENOMIC DNA]</scope>
    <source>
        <strain evidence="6 7">Is-34</strain>
    </source>
</reference>
<protein>
    <recommendedName>
        <fullName evidence="8">Crp/Fnr family transcriptional regulator</fullName>
    </recommendedName>
</protein>
<dbReference type="SUPFAM" id="SSF51206">
    <property type="entry name" value="cAMP-binding domain-like"/>
    <property type="match status" value="1"/>
</dbReference>
<evidence type="ECO:0008006" key="8">
    <source>
        <dbReference type="Google" id="ProtNLM"/>
    </source>
</evidence>
<dbReference type="InterPro" id="IPR014710">
    <property type="entry name" value="RmlC-like_jellyroll"/>
</dbReference>
<dbReference type="GO" id="GO:0003700">
    <property type="term" value="F:DNA-binding transcription factor activity"/>
    <property type="evidence" value="ECO:0007669"/>
    <property type="project" value="TreeGrafter"/>
</dbReference>
<proteinExistence type="predicted"/>
<evidence type="ECO:0000256" key="3">
    <source>
        <dbReference type="ARBA" id="ARBA00023163"/>
    </source>
</evidence>
<accession>A0A0A3YRY6</accession>
<keyword evidence="2" id="KW-0238">DNA-binding</keyword>
<dbReference type="InterPro" id="IPR036390">
    <property type="entry name" value="WH_DNA-bd_sf"/>
</dbReference>
<dbReference type="InterPro" id="IPR050397">
    <property type="entry name" value="Env_Response_Regulators"/>
</dbReference>
<feature type="domain" description="HTH crp-type" evidence="5">
    <location>
        <begin position="150"/>
        <end position="223"/>
    </location>
</feature>
<evidence type="ECO:0000256" key="1">
    <source>
        <dbReference type="ARBA" id="ARBA00023015"/>
    </source>
</evidence>
<dbReference type="InterPro" id="IPR018490">
    <property type="entry name" value="cNMP-bd_dom_sf"/>
</dbReference>
<dbReference type="GO" id="GO:0005829">
    <property type="term" value="C:cytosol"/>
    <property type="evidence" value="ECO:0007669"/>
    <property type="project" value="TreeGrafter"/>
</dbReference>
<keyword evidence="3" id="KW-0804">Transcription</keyword>
<evidence type="ECO:0000313" key="7">
    <source>
        <dbReference type="Proteomes" id="UP000030377"/>
    </source>
</evidence>
<feature type="domain" description="Cyclic nucleotide-binding" evidence="4">
    <location>
        <begin position="36"/>
        <end position="119"/>
    </location>
</feature>
<organism evidence="6 7">
    <name type="scientific">Bradyrhizobium japonicum</name>
    <dbReference type="NCBI Taxonomy" id="375"/>
    <lineage>
        <taxon>Bacteria</taxon>
        <taxon>Pseudomonadati</taxon>
        <taxon>Pseudomonadota</taxon>
        <taxon>Alphaproteobacteria</taxon>
        <taxon>Hyphomicrobiales</taxon>
        <taxon>Nitrobacteraceae</taxon>
        <taxon>Bradyrhizobium</taxon>
    </lineage>
</organism>
<evidence type="ECO:0000259" key="4">
    <source>
        <dbReference type="PROSITE" id="PS50042"/>
    </source>
</evidence>
<evidence type="ECO:0000259" key="5">
    <source>
        <dbReference type="PROSITE" id="PS51063"/>
    </source>
</evidence>
<dbReference type="PANTHER" id="PTHR24567">
    <property type="entry name" value="CRP FAMILY TRANSCRIPTIONAL REGULATORY PROTEIN"/>
    <property type="match status" value="1"/>
</dbReference>
<evidence type="ECO:0000256" key="2">
    <source>
        <dbReference type="ARBA" id="ARBA00023125"/>
    </source>
</evidence>
<dbReference type="CDD" id="cd00038">
    <property type="entry name" value="CAP_ED"/>
    <property type="match status" value="1"/>
</dbReference>
<dbReference type="EMBL" id="JRPN01000020">
    <property type="protein sequence ID" value="KGT76438.1"/>
    <property type="molecule type" value="Genomic_DNA"/>
</dbReference>
<dbReference type="Pfam" id="PF13545">
    <property type="entry name" value="HTH_Crp_2"/>
    <property type="match status" value="1"/>
</dbReference>
<evidence type="ECO:0000313" key="6">
    <source>
        <dbReference type="EMBL" id="KGT76438.1"/>
    </source>
</evidence>
<dbReference type="Proteomes" id="UP000030377">
    <property type="component" value="Unassembled WGS sequence"/>
</dbReference>
<dbReference type="SMART" id="SM00100">
    <property type="entry name" value="cNMP"/>
    <property type="match status" value="1"/>
</dbReference>
<dbReference type="PROSITE" id="PS51063">
    <property type="entry name" value="HTH_CRP_2"/>
    <property type="match status" value="1"/>
</dbReference>
<gene>
    <name evidence="6" type="ORF">MA20_27025</name>
</gene>
<dbReference type="AlphaFoldDB" id="A0A0A3YRY6"/>
<dbReference type="Gene3D" id="1.10.10.10">
    <property type="entry name" value="Winged helix-like DNA-binding domain superfamily/Winged helix DNA-binding domain"/>
    <property type="match status" value="1"/>
</dbReference>
<keyword evidence="1" id="KW-0805">Transcription regulation</keyword>
<sequence length="233" mass="25721">MASAKEARDIVSHSGWLSQTPQWFQVSVLQKSQLLHFETGEKLFEAGDPPGGIYGLVSGGLRVTLRPGDQSPVAVHLYVPGTWMGEAAAISGDRRLIGVSTTRDTQAFHLPLAATRDLLNQGLESYRCFARLTYWHAALALGAVSDLLIRNAENRLIAVLLRLSGCRIETPPNWRAVDIDLSQDDLAIMSNVGRTKANTILRKLQSSGHIEIYYRRLTVLAPDALRERLVHNS</sequence>
<dbReference type="InterPro" id="IPR036388">
    <property type="entry name" value="WH-like_DNA-bd_sf"/>
</dbReference>
<dbReference type="GO" id="GO:0003677">
    <property type="term" value="F:DNA binding"/>
    <property type="evidence" value="ECO:0007669"/>
    <property type="project" value="UniProtKB-KW"/>
</dbReference>
<dbReference type="Gene3D" id="2.60.120.10">
    <property type="entry name" value="Jelly Rolls"/>
    <property type="match status" value="1"/>
</dbReference>
<dbReference type="PROSITE" id="PS50042">
    <property type="entry name" value="CNMP_BINDING_3"/>
    <property type="match status" value="1"/>
</dbReference>
<dbReference type="SUPFAM" id="SSF46785">
    <property type="entry name" value="Winged helix' DNA-binding domain"/>
    <property type="match status" value="1"/>
</dbReference>